<dbReference type="Proteomes" id="UP000287022">
    <property type="component" value="Unassembled WGS sequence"/>
</dbReference>
<evidence type="ECO:0000313" key="1">
    <source>
        <dbReference type="EMBL" id="RUO74426.1"/>
    </source>
</evidence>
<dbReference type="InterPro" id="IPR012657">
    <property type="entry name" value="23S_rRNA-intervening_sequence"/>
</dbReference>
<dbReference type="PANTHER" id="PTHR38471:SF2">
    <property type="entry name" value="FOUR HELIX BUNDLE PROTEIN"/>
    <property type="match status" value="1"/>
</dbReference>
<dbReference type="STRING" id="1122124.GCA_000423165_00689"/>
<dbReference type="InterPro" id="IPR036583">
    <property type="entry name" value="23S_rRNA_IVS_sf"/>
</dbReference>
<protein>
    <submittedName>
        <fullName evidence="1">Four helix bundle protein</fullName>
    </submittedName>
</protein>
<dbReference type="RefSeq" id="WP_034727942.1">
    <property type="nucleotide sequence ID" value="NZ_PIQE01000001.1"/>
</dbReference>
<name>A0A432Z932_9GAMM</name>
<evidence type="ECO:0000313" key="2">
    <source>
        <dbReference type="Proteomes" id="UP000287022"/>
    </source>
</evidence>
<accession>A0A432Z932</accession>
<proteinExistence type="predicted"/>
<dbReference type="EMBL" id="PIQE01000001">
    <property type="protein sequence ID" value="RUO74426.1"/>
    <property type="molecule type" value="Genomic_DNA"/>
</dbReference>
<dbReference type="Pfam" id="PF05635">
    <property type="entry name" value="23S_rRNA_IVP"/>
    <property type="match status" value="1"/>
</dbReference>
<dbReference type="AlphaFoldDB" id="A0A432Z932"/>
<dbReference type="Gene3D" id="1.20.1440.60">
    <property type="entry name" value="23S rRNA-intervening sequence"/>
    <property type="match status" value="1"/>
</dbReference>
<dbReference type="CDD" id="cd16377">
    <property type="entry name" value="23S_rRNA_IVP_like"/>
    <property type="match status" value="1"/>
</dbReference>
<organism evidence="1 2">
    <name type="scientific">Pseudidiomarina sediminum</name>
    <dbReference type="NCBI Taxonomy" id="431675"/>
    <lineage>
        <taxon>Bacteria</taxon>
        <taxon>Pseudomonadati</taxon>
        <taxon>Pseudomonadota</taxon>
        <taxon>Gammaproteobacteria</taxon>
        <taxon>Alteromonadales</taxon>
        <taxon>Idiomarinaceae</taxon>
        <taxon>Pseudidiomarina</taxon>
    </lineage>
</organism>
<sequence>MYQDLKVYQSAMGLCVVVYRITTGFPRIERFGLVSQMRRAAVSVSSNVAEGAERHSLKEQLRFYYIARGSITELKTQLDLSQRLGYICQDSVNVTNETYKLLNGLIRSVNYRIKQQAEPVTSNQ</sequence>
<gene>
    <name evidence="1" type="ORF">CWI80_03545</name>
</gene>
<reference evidence="2" key="1">
    <citation type="journal article" date="2018" name="Front. Microbiol.">
        <title>Genome-Based Analysis Reveals the Taxonomy and Diversity of the Family Idiomarinaceae.</title>
        <authorList>
            <person name="Liu Y."/>
            <person name="Lai Q."/>
            <person name="Shao Z."/>
        </authorList>
    </citation>
    <scope>NUCLEOTIDE SEQUENCE [LARGE SCALE GENOMIC DNA]</scope>
    <source>
        <strain evidence="2">c121</strain>
    </source>
</reference>
<dbReference type="PANTHER" id="PTHR38471">
    <property type="entry name" value="FOUR HELIX BUNDLE PROTEIN"/>
    <property type="match status" value="1"/>
</dbReference>
<dbReference type="NCBIfam" id="TIGR02436">
    <property type="entry name" value="four helix bundle protein"/>
    <property type="match status" value="1"/>
</dbReference>
<dbReference type="SUPFAM" id="SSF158446">
    <property type="entry name" value="IVS-encoded protein-like"/>
    <property type="match status" value="1"/>
</dbReference>
<keyword evidence="2" id="KW-1185">Reference proteome</keyword>
<comment type="caution">
    <text evidence="1">The sequence shown here is derived from an EMBL/GenBank/DDBJ whole genome shotgun (WGS) entry which is preliminary data.</text>
</comment>